<name>A0A1G6MTX0_9BACI</name>
<dbReference type="Pfam" id="PF04024">
    <property type="entry name" value="PspC"/>
    <property type="match status" value="1"/>
</dbReference>
<dbReference type="InterPro" id="IPR007168">
    <property type="entry name" value="Phageshock_PspC_N"/>
</dbReference>
<evidence type="ECO:0000256" key="3">
    <source>
        <dbReference type="ARBA" id="ARBA00022692"/>
    </source>
</evidence>
<dbReference type="Proteomes" id="UP000242949">
    <property type="component" value="Unassembled WGS sequence"/>
</dbReference>
<dbReference type="PANTHER" id="PTHR33885">
    <property type="entry name" value="PHAGE SHOCK PROTEIN C"/>
    <property type="match status" value="1"/>
</dbReference>
<keyword evidence="5 6" id="KW-0472">Membrane</keyword>
<dbReference type="InterPro" id="IPR052027">
    <property type="entry name" value="PspC"/>
</dbReference>
<feature type="transmembrane region" description="Helical" evidence="6">
    <location>
        <begin position="34"/>
        <end position="59"/>
    </location>
</feature>
<protein>
    <submittedName>
        <fullName evidence="8">Phage shock protein C (PspC) family protein</fullName>
    </submittedName>
</protein>
<keyword evidence="2" id="KW-1003">Cell membrane</keyword>
<comment type="subcellular location">
    <subcellularLocation>
        <location evidence="1">Cell membrane</location>
        <topology evidence="1">Single-pass membrane protein</topology>
    </subcellularLocation>
</comment>
<evidence type="ECO:0000313" key="8">
    <source>
        <dbReference type="EMBL" id="SDC58979.1"/>
    </source>
</evidence>
<dbReference type="STRING" id="1612202.SAMN05421734_11254"/>
<dbReference type="OrthoDB" id="9815286at2"/>
<dbReference type="GO" id="GO:0005886">
    <property type="term" value="C:plasma membrane"/>
    <property type="evidence" value="ECO:0007669"/>
    <property type="project" value="UniProtKB-SubCell"/>
</dbReference>
<dbReference type="PANTHER" id="PTHR33885:SF3">
    <property type="entry name" value="PHAGE SHOCK PROTEIN C"/>
    <property type="match status" value="1"/>
</dbReference>
<organism evidence="8 9">
    <name type="scientific">Pelagirhabdus alkalitolerans</name>
    <dbReference type="NCBI Taxonomy" id="1612202"/>
    <lineage>
        <taxon>Bacteria</taxon>
        <taxon>Bacillati</taxon>
        <taxon>Bacillota</taxon>
        <taxon>Bacilli</taxon>
        <taxon>Bacillales</taxon>
        <taxon>Bacillaceae</taxon>
        <taxon>Pelagirhabdus</taxon>
    </lineage>
</organism>
<evidence type="ECO:0000259" key="7">
    <source>
        <dbReference type="Pfam" id="PF04024"/>
    </source>
</evidence>
<dbReference type="EMBL" id="FMYI01000012">
    <property type="protein sequence ID" value="SDC58979.1"/>
    <property type="molecule type" value="Genomic_DNA"/>
</dbReference>
<evidence type="ECO:0000313" key="9">
    <source>
        <dbReference type="Proteomes" id="UP000242949"/>
    </source>
</evidence>
<evidence type="ECO:0000256" key="1">
    <source>
        <dbReference type="ARBA" id="ARBA00004162"/>
    </source>
</evidence>
<evidence type="ECO:0000256" key="4">
    <source>
        <dbReference type="ARBA" id="ARBA00022989"/>
    </source>
</evidence>
<dbReference type="RefSeq" id="WP_090797127.1">
    <property type="nucleotide sequence ID" value="NZ_FMYI01000012.1"/>
</dbReference>
<evidence type="ECO:0000256" key="6">
    <source>
        <dbReference type="SAM" id="Phobius"/>
    </source>
</evidence>
<keyword evidence="4 6" id="KW-1133">Transmembrane helix</keyword>
<keyword evidence="9" id="KW-1185">Reference proteome</keyword>
<proteinExistence type="predicted"/>
<evidence type="ECO:0000256" key="5">
    <source>
        <dbReference type="ARBA" id="ARBA00023136"/>
    </source>
</evidence>
<reference evidence="9" key="1">
    <citation type="submission" date="2016-09" db="EMBL/GenBank/DDBJ databases">
        <authorList>
            <person name="Varghese N."/>
            <person name="Submissions S."/>
        </authorList>
    </citation>
    <scope>NUCLEOTIDE SEQUENCE [LARGE SCALE GENOMIC DNA]</scope>
    <source>
        <strain evidence="9">S5</strain>
    </source>
</reference>
<gene>
    <name evidence="8" type="ORF">SAMN05421734_11254</name>
</gene>
<accession>A0A1G6MTX0</accession>
<sequence>MTKKLYRSNENVMLAGVLGGFSEYINVDPTIVRILYVIAMIFTAFFPLLFLYIAAAIIIPKSDVYRP</sequence>
<evidence type="ECO:0000256" key="2">
    <source>
        <dbReference type="ARBA" id="ARBA00022475"/>
    </source>
</evidence>
<keyword evidence="3 6" id="KW-0812">Transmembrane</keyword>
<feature type="domain" description="Phage shock protein PspC N-terminal" evidence="7">
    <location>
        <begin position="3"/>
        <end position="61"/>
    </location>
</feature>
<dbReference type="AlphaFoldDB" id="A0A1G6MTX0"/>